<evidence type="ECO:0008006" key="6">
    <source>
        <dbReference type="Google" id="ProtNLM"/>
    </source>
</evidence>
<keyword evidence="2" id="KW-0732">Signal</keyword>
<evidence type="ECO:0000256" key="2">
    <source>
        <dbReference type="SAM" id="SignalP"/>
    </source>
</evidence>
<dbReference type="STRING" id="100787.A0A0G4KV80"/>
<dbReference type="Proteomes" id="UP000689129">
    <property type="component" value="Unassembled WGS sequence"/>
</dbReference>
<name>A0A0G4KV80_VERLO</name>
<dbReference type="EMBL" id="JAEMWZ010000046">
    <property type="protein sequence ID" value="KAG7140341.1"/>
    <property type="molecule type" value="Genomic_DNA"/>
</dbReference>
<gene>
    <name evidence="3" type="ORF">BN1708_010897</name>
    <name evidence="4" type="ORF">HYQ45_002847</name>
</gene>
<dbReference type="EMBL" id="CVQH01004891">
    <property type="protein sequence ID" value="CRK13662.1"/>
    <property type="molecule type" value="Genomic_DNA"/>
</dbReference>
<dbReference type="OrthoDB" id="3942074at2759"/>
<evidence type="ECO:0000256" key="1">
    <source>
        <dbReference type="SAM" id="MobiDB-lite"/>
    </source>
</evidence>
<reference evidence="4" key="2">
    <citation type="journal article" date="2021" name="Mol. Plant Pathol.">
        <title>A 20-kb lineage-specific genomic region tames virulence in pathogenic amphidiploid Verticillium longisporum.</title>
        <authorList>
            <person name="Harting R."/>
            <person name="Starke J."/>
            <person name="Kusch H."/>
            <person name="Poggeler S."/>
            <person name="Maurus I."/>
            <person name="Schluter R."/>
            <person name="Landesfeind M."/>
            <person name="Bulla I."/>
            <person name="Nowrousian M."/>
            <person name="de Jonge R."/>
            <person name="Stahlhut G."/>
            <person name="Hoff K.J."/>
            <person name="Asshauer K.P."/>
            <person name="Thurmer A."/>
            <person name="Stanke M."/>
            <person name="Daniel R."/>
            <person name="Morgenstern B."/>
            <person name="Thomma B.P.H.J."/>
            <person name="Kronstad J.W."/>
            <person name="Braus-Stromeyer S.A."/>
            <person name="Braus G.H."/>
        </authorList>
    </citation>
    <scope>NUCLEOTIDE SEQUENCE</scope>
    <source>
        <strain evidence="4">Vl32</strain>
    </source>
</reference>
<reference evidence="3 5" key="1">
    <citation type="submission" date="2015-05" db="EMBL/GenBank/DDBJ databases">
        <authorList>
            <person name="Wang D.B."/>
            <person name="Wang M."/>
        </authorList>
    </citation>
    <scope>NUCLEOTIDE SEQUENCE [LARGE SCALE GENOMIC DNA]</scope>
    <source>
        <strain evidence="3">VL1</strain>
    </source>
</reference>
<feature type="region of interest" description="Disordered" evidence="1">
    <location>
        <begin position="101"/>
        <end position="150"/>
    </location>
</feature>
<keyword evidence="5" id="KW-1185">Reference proteome</keyword>
<organism evidence="3 5">
    <name type="scientific">Verticillium longisporum</name>
    <name type="common">Verticillium dahliae var. longisporum</name>
    <dbReference type="NCBI Taxonomy" id="100787"/>
    <lineage>
        <taxon>Eukaryota</taxon>
        <taxon>Fungi</taxon>
        <taxon>Dikarya</taxon>
        <taxon>Ascomycota</taxon>
        <taxon>Pezizomycotina</taxon>
        <taxon>Sordariomycetes</taxon>
        <taxon>Hypocreomycetidae</taxon>
        <taxon>Glomerellales</taxon>
        <taxon>Plectosphaerellaceae</taxon>
        <taxon>Verticillium</taxon>
    </lineage>
</organism>
<feature type="compositionally biased region" description="Low complexity" evidence="1">
    <location>
        <begin position="122"/>
        <end position="134"/>
    </location>
</feature>
<feature type="chain" id="PRO_5044365772" description="Siderophore biosynthesis" evidence="2">
    <location>
        <begin position="22"/>
        <end position="218"/>
    </location>
</feature>
<dbReference type="Proteomes" id="UP000044602">
    <property type="component" value="Unassembled WGS sequence"/>
</dbReference>
<proteinExistence type="predicted"/>
<feature type="compositionally biased region" description="Low complexity" evidence="1">
    <location>
        <begin position="165"/>
        <end position="190"/>
    </location>
</feature>
<dbReference type="AlphaFoldDB" id="A0A0G4KV80"/>
<accession>A0A0G4KV80</accession>
<sequence length="218" mass="21856">MAIMSLRLFTSAILLVAPVLAKTDLAGCTYSDSVVTPAGGSPYATRIWFVEDTGEICEFLDCGGGRAPPKTTVPGCGSYEGTDTYSPRFLASSTTSVAAESTAEVISEAPTTEAPSLEPTPSSSAQADSLSTSDIASTEEVLASTQSSKASQMLSWSQTSTAIVTTATPTSASETASESEGTEGSSQASATETPNAANAGSMGIIGLLAGAAMGAVLL</sequence>
<feature type="signal peptide" evidence="2">
    <location>
        <begin position="1"/>
        <end position="21"/>
    </location>
</feature>
<feature type="non-terminal residue" evidence="3">
    <location>
        <position position="218"/>
    </location>
</feature>
<feature type="region of interest" description="Disordered" evidence="1">
    <location>
        <begin position="165"/>
        <end position="196"/>
    </location>
</feature>
<evidence type="ECO:0000313" key="5">
    <source>
        <dbReference type="Proteomes" id="UP000044602"/>
    </source>
</evidence>
<protein>
    <recommendedName>
        <fullName evidence="6">Siderophore biosynthesis</fullName>
    </recommendedName>
</protein>
<evidence type="ECO:0000313" key="3">
    <source>
        <dbReference type="EMBL" id="CRK13662.1"/>
    </source>
</evidence>
<evidence type="ECO:0000313" key="4">
    <source>
        <dbReference type="EMBL" id="KAG7140341.1"/>
    </source>
</evidence>